<gene>
    <name evidence="1" type="ORF">CBO05P1_228</name>
</gene>
<proteinExistence type="predicted"/>
<dbReference type="RefSeq" id="WP_030032040.1">
    <property type="nucleotide sequence ID" value="NZ_BA000058.1"/>
</dbReference>
<dbReference type="EMBL" id="BA000058">
    <property type="protein sequence ID" value="BAO04947.1"/>
    <property type="molecule type" value="Genomic_DNA"/>
</dbReference>
<dbReference type="HOGENOM" id="CLU_2394523_0_0_9"/>
<dbReference type="AlphaFoldDB" id="A0A060N512"/>
<name>A0A060N512_CLOBO</name>
<accession>A0A060N512</accession>
<reference evidence="1" key="1">
    <citation type="submission" date="2013-10" db="EMBL/GenBank/DDBJ databases">
        <title>Draft genome sequence of Clostridium botulinum type B strain Osaka05.</title>
        <authorList>
            <person name="Sakaguchi Y."/>
            <person name="Hosomi K."/>
            <person name="Uchiyama J."/>
            <person name="Ogura Y."/>
            <person name="Sakaguchi M."/>
            <person name="Kohda T."/>
            <person name="Mukamoto M."/>
            <person name="Misawa N."/>
            <person name="Matsuzaki S."/>
            <person name="Hayashi T."/>
            <person name="Kozaki S."/>
        </authorList>
    </citation>
    <scope>NUCLEOTIDE SEQUENCE</scope>
    <source>
        <strain evidence="1">Osaka05</strain>
    </source>
</reference>
<dbReference type="Proteomes" id="UP000054164">
    <property type="component" value="Unassembled WGS sequence"/>
</dbReference>
<sequence>MSKKTIVLNSILNYETNFKGYLLRVYDNKEEFKKDIISSLNEGEKFLTDVISYYKNDLISRNNTNSTIEQRKCLNDLILTLEGYQCYLNKYNI</sequence>
<organism evidence="1">
    <name type="scientific">Clostridium botulinum B str. Osaka05</name>
    <dbReference type="NCBI Taxonomy" id="1407017"/>
    <lineage>
        <taxon>Bacteria</taxon>
        <taxon>Bacillati</taxon>
        <taxon>Bacillota</taxon>
        <taxon>Clostridia</taxon>
        <taxon>Eubacteriales</taxon>
        <taxon>Clostridiaceae</taxon>
        <taxon>Clostridium</taxon>
    </lineage>
</organism>
<protein>
    <submittedName>
        <fullName evidence="1">Uncharacterized protein</fullName>
    </submittedName>
</protein>
<evidence type="ECO:0000313" key="1">
    <source>
        <dbReference type="EMBL" id="BAO04947.1"/>
    </source>
</evidence>